<feature type="non-terminal residue" evidence="1">
    <location>
        <position position="305"/>
    </location>
</feature>
<gene>
    <name evidence="1" type="ORF">Vretimale_12509</name>
</gene>
<proteinExistence type="predicted"/>
<sequence>IAAVEAHCDAPQSLRSLASELRTLSRAQYTFGEVEELRRVLAAFQKTAAAAALPVAEPKVSPETTVLVAVAPLTSDSEASSGCCTARAAVWSEGSSLLAAACWLLAGLLFQSGSRPLHRTVLGVVKRLPPRQLDVFGAAVTERLRAALAELDTAASAKTSRSQHTAVAAAAGEATTSTASAGEADAAAAGQRSPPPASVPLGEILASLLWLPAAHTWIRPVVAALVWRLAAGVDDVLVAADRGERHIAPGLMEEVLDAVGSLYYILQHHGQHIVETELQEREAAVVMAVEEGVVPRGGRGAVVLA</sequence>
<organism evidence="1 2">
    <name type="scientific">Volvox reticuliferus</name>
    <dbReference type="NCBI Taxonomy" id="1737510"/>
    <lineage>
        <taxon>Eukaryota</taxon>
        <taxon>Viridiplantae</taxon>
        <taxon>Chlorophyta</taxon>
        <taxon>core chlorophytes</taxon>
        <taxon>Chlorophyceae</taxon>
        <taxon>CS clade</taxon>
        <taxon>Chlamydomonadales</taxon>
        <taxon>Volvocaceae</taxon>
        <taxon>Volvox</taxon>
    </lineage>
</organism>
<protein>
    <submittedName>
        <fullName evidence="1">Uncharacterized protein</fullName>
    </submittedName>
</protein>
<dbReference type="AlphaFoldDB" id="A0A8J4GKF7"/>
<dbReference type="Proteomes" id="UP000722791">
    <property type="component" value="Unassembled WGS sequence"/>
</dbReference>
<evidence type="ECO:0000313" key="2">
    <source>
        <dbReference type="Proteomes" id="UP000722791"/>
    </source>
</evidence>
<accession>A0A8J4GKF7</accession>
<name>A0A8J4GKF7_9CHLO</name>
<evidence type="ECO:0000313" key="1">
    <source>
        <dbReference type="EMBL" id="GIM08495.1"/>
    </source>
</evidence>
<reference evidence="1" key="1">
    <citation type="journal article" date="2021" name="Proc. Natl. Acad. Sci. U.S.A.">
        <title>Three genomes in the algal genus Volvox reveal the fate of a haploid sex-determining region after a transition to homothallism.</title>
        <authorList>
            <person name="Yamamoto K."/>
            <person name="Hamaji T."/>
            <person name="Kawai-Toyooka H."/>
            <person name="Matsuzaki R."/>
            <person name="Takahashi F."/>
            <person name="Nishimura Y."/>
            <person name="Kawachi M."/>
            <person name="Noguchi H."/>
            <person name="Minakuchi Y."/>
            <person name="Umen J.G."/>
            <person name="Toyoda A."/>
            <person name="Nozaki H."/>
        </authorList>
    </citation>
    <scope>NUCLEOTIDE SEQUENCE</scope>
    <source>
        <strain evidence="1">NIES-3785</strain>
    </source>
</reference>
<feature type="non-terminal residue" evidence="1">
    <location>
        <position position="1"/>
    </location>
</feature>
<comment type="caution">
    <text evidence="1">The sequence shown here is derived from an EMBL/GenBank/DDBJ whole genome shotgun (WGS) entry which is preliminary data.</text>
</comment>
<dbReference type="EMBL" id="BNCQ01000027">
    <property type="protein sequence ID" value="GIM08495.1"/>
    <property type="molecule type" value="Genomic_DNA"/>
</dbReference>